<dbReference type="CDD" id="cd02440">
    <property type="entry name" value="AdoMet_MTases"/>
    <property type="match status" value="1"/>
</dbReference>
<organism evidence="2 3">
    <name type="scientific">Candidatus Fischerbacteria bacterium RBG_13_37_8</name>
    <dbReference type="NCBI Taxonomy" id="1817863"/>
    <lineage>
        <taxon>Bacteria</taxon>
        <taxon>Candidatus Fischeribacteriota</taxon>
    </lineage>
</organism>
<dbReference type="AlphaFoldDB" id="A0A1F5VEU0"/>
<protein>
    <recommendedName>
        <fullName evidence="1">Methyltransferase type 11 domain-containing protein</fullName>
    </recommendedName>
</protein>
<dbReference type="InterPro" id="IPR029063">
    <property type="entry name" value="SAM-dependent_MTases_sf"/>
</dbReference>
<evidence type="ECO:0000313" key="3">
    <source>
        <dbReference type="Proteomes" id="UP000178943"/>
    </source>
</evidence>
<dbReference type="GO" id="GO:0008757">
    <property type="term" value="F:S-adenosylmethionine-dependent methyltransferase activity"/>
    <property type="evidence" value="ECO:0007669"/>
    <property type="project" value="InterPro"/>
</dbReference>
<proteinExistence type="predicted"/>
<dbReference type="InterPro" id="IPR013216">
    <property type="entry name" value="Methyltransf_11"/>
</dbReference>
<reference evidence="2 3" key="1">
    <citation type="journal article" date="2016" name="Nat. Commun.">
        <title>Thousands of microbial genomes shed light on interconnected biogeochemical processes in an aquifer system.</title>
        <authorList>
            <person name="Anantharaman K."/>
            <person name="Brown C.T."/>
            <person name="Hug L.A."/>
            <person name="Sharon I."/>
            <person name="Castelle C.J."/>
            <person name="Probst A.J."/>
            <person name="Thomas B.C."/>
            <person name="Singh A."/>
            <person name="Wilkins M.J."/>
            <person name="Karaoz U."/>
            <person name="Brodie E.L."/>
            <person name="Williams K.H."/>
            <person name="Hubbard S.S."/>
            <person name="Banfield J.F."/>
        </authorList>
    </citation>
    <scope>NUCLEOTIDE SEQUENCE [LARGE SCALE GENOMIC DNA]</scope>
</reference>
<dbReference type="Pfam" id="PF08241">
    <property type="entry name" value="Methyltransf_11"/>
    <property type="match status" value="1"/>
</dbReference>
<comment type="caution">
    <text evidence="2">The sequence shown here is derived from an EMBL/GenBank/DDBJ whole genome shotgun (WGS) entry which is preliminary data.</text>
</comment>
<name>A0A1F5VEU0_9BACT</name>
<dbReference type="SUPFAM" id="SSF53335">
    <property type="entry name" value="S-adenosyl-L-methionine-dependent methyltransferases"/>
    <property type="match status" value="1"/>
</dbReference>
<accession>A0A1F5VEU0</accession>
<sequence>MQKIASAHENKKYLQQFSTIFPDPADAEKYITASFKRIQYVLELLQFLHAQNVHKVLELGANPYYMTLLIKKYFDFEMQLANFFGNSADNGIHTQKVTGADEAHDFHFAHFNVEVDQFPYENDFFDSILFCEILEHLILNPDFAFSEIHRVLKPGGYLILTTPNVTRIYNVVFLLKNINIYDDYSPNGIYGRHNREYTLQEVIDLLNSHHFSIIKTMVKNIGPHPWKSSIVRALRPKLWNDHLFILAQKKGIGNEKT</sequence>
<evidence type="ECO:0000259" key="1">
    <source>
        <dbReference type="Pfam" id="PF08241"/>
    </source>
</evidence>
<dbReference type="Proteomes" id="UP000178943">
    <property type="component" value="Unassembled WGS sequence"/>
</dbReference>
<dbReference type="STRING" id="1817863.A2Y62_20820"/>
<evidence type="ECO:0000313" key="2">
    <source>
        <dbReference type="EMBL" id="OGF61967.1"/>
    </source>
</evidence>
<dbReference type="Gene3D" id="3.40.50.150">
    <property type="entry name" value="Vaccinia Virus protein VP39"/>
    <property type="match status" value="1"/>
</dbReference>
<gene>
    <name evidence="2" type="ORF">A2Y62_20820</name>
</gene>
<feature type="domain" description="Methyltransferase type 11" evidence="1">
    <location>
        <begin position="104"/>
        <end position="160"/>
    </location>
</feature>
<dbReference type="EMBL" id="MFGW01000186">
    <property type="protein sequence ID" value="OGF61967.1"/>
    <property type="molecule type" value="Genomic_DNA"/>
</dbReference>